<dbReference type="InterPro" id="IPR001650">
    <property type="entry name" value="Helicase_C-like"/>
</dbReference>
<dbReference type="Pfam" id="PF14714">
    <property type="entry name" value="KH_dom-like"/>
    <property type="match status" value="1"/>
</dbReference>
<comment type="similarity">
    <text evidence="1">Belongs to the TRAFAC class TrmE-Era-EngA-EngB-Septin-like GTPase superfamily. EngA (Der) GTPase family.</text>
</comment>
<evidence type="ECO:0000256" key="13">
    <source>
        <dbReference type="ARBA" id="ARBA00032345"/>
    </source>
</evidence>
<evidence type="ECO:0000313" key="18">
    <source>
        <dbReference type="EMBL" id="KAK9909476.1"/>
    </source>
</evidence>
<dbReference type="InterPro" id="IPR044764">
    <property type="entry name" value="DDX52/Rok1_DEADc"/>
</dbReference>
<dbReference type="InterPro" id="IPR015946">
    <property type="entry name" value="KH_dom-like_a/b"/>
</dbReference>
<keyword evidence="5" id="KW-0677">Repeat</keyword>
<evidence type="ECO:0000256" key="11">
    <source>
        <dbReference type="ARBA" id="ARBA00023134"/>
    </source>
</evidence>
<evidence type="ECO:0000256" key="15">
    <source>
        <dbReference type="SAM" id="MobiDB-lite"/>
    </source>
</evidence>
<dbReference type="NCBIfam" id="TIGR00231">
    <property type="entry name" value="small_GTP"/>
    <property type="match status" value="2"/>
</dbReference>
<evidence type="ECO:0000256" key="1">
    <source>
        <dbReference type="ARBA" id="ARBA00008279"/>
    </source>
</evidence>
<dbReference type="HAMAP" id="MF_00195">
    <property type="entry name" value="GTPase_Der"/>
    <property type="match status" value="1"/>
</dbReference>
<keyword evidence="8" id="KW-0347">Helicase</keyword>
<feature type="compositionally biased region" description="Basic residues" evidence="15">
    <location>
        <begin position="935"/>
        <end position="955"/>
    </location>
</feature>
<dbReference type="Pfam" id="PF00271">
    <property type="entry name" value="Helicase_C"/>
    <property type="match status" value="1"/>
</dbReference>
<comment type="catalytic activity">
    <reaction evidence="14">
        <text>ATP + H2O = ADP + phosphate + H(+)</text>
        <dbReference type="Rhea" id="RHEA:13065"/>
        <dbReference type="ChEBI" id="CHEBI:15377"/>
        <dbReference type="ChEBI" id="CHEBI:15378"/>
        <dbReference type="ChEBI" id="CHEBI:30616"/>
        <dbReference type="ChEBI" id="CHEBI:43474"/>
        <dbReference type="ChEBI" id="CHEBI:456216"/>
        <dbReference type="EC" id="3.6.4.13"/>
    </reaction>
</comment>
<dbReference type="InterPro" id="IPR000629">
    <property type="entry name" value="RNA-helicase_DEAD-box_CS"/>
</dbReference>
<evidence type="ECO:0000256" key="10">
    <source>
        <dbReference type="ARBA" id="ARBA00022884"/>
    </source>
</evidence>
<gene>
    <name evidence="18" type="ORF">WJX75_002856</name>
</gene>
<protein>
    <recommendedName>
        <fullName evidence="3">GTPase Der</fullName>
        <ecNumber evidence="2">3.6.4.13</ecNumber>
    </recommendedName>
    <alternativeName>
        <fullName evidence="13">GTP-binding protein EngA</fullName>
    </alternativeName>
</protein>
<feature type="compositionally biased region" description="Basic residues" evidence="15">
    <location>
        <begin position="1"/>
        <end position="10"/>
    </location>
</feature>
<evidence type="ECO:0000256" key="2">
    <source>
        <dbReference type="ARBA" id="ARBA00012552"/>
    </source>
</evidence>
<dbReference type="Gene3D" id="3.30.300.20">
    <property type="match status" value="1"/>
</dbReference>
<feature type="domain" description="Helicase C-terminal" evidence="17">
    <location>
        <begin position="309"/>
        <end position="471"/>
    </location>
</feature>
<dbReference type="PROSITE" id="PS51194">
    <property type="entry name" value="HELICASE_CTER"/>
    <property type="match status" value="1"/>
</dbReference>
<dbReference type="InterPro" id="IPR027417">
    <property type="entry name" value="P-loop_NTPase"/>
</dbReference>
<keyword evidence="6" id="KW-0547">Nucleotide-binding</keyword>
<dbReference type="InterPro" id="IPR032859">
    <property type="entry name" value="KH_dom-like"/>
</dbReference>
<dbReference type="CDD" id="cd01894">
    <property type="entry name" value="EngA1"/>
    <property type="match status" value="1"/>
</dbReference>
<feature type="compositionally biased region" description="Basic residues" evidence="15">
    <location>
        <begin position="963"/>
        <end position="972"/>
    </location>
</feature>
<dbReference type="Gene3D" id="3.40.50.300">
    <property type="entry name" value="P-loop containing nucleotide triphosphate hydrolases"/>
    <property type="match status" value="4"/>
</dbReference>
<keyword evidence="10" id="KW-0694">RNA-binding</keyword>
<dbReference type="InterPro" id="IPR014001">
    <property type="entry name" value="Helicase_ATP-bd"/>
</dbReference>
<dbReference type="Pfam" id="PF00270">
    <property type="entry name" value="DEAD"/>
    <property type="match status" value="1"/>
</dbReference>
<dbReference type="PANTHER" id="PTHR43834">
    <property type="entry name" value="GTPASE DER"/>
    <property type="match status" value="1"/>
</dbReference>
<dbReference type="SMART" id="SM00490">
    <property type="entry name" value="HELICc"/>
    <property type="match status" value="1"/>
</dbReference>
<dbReference type="PROSITE" id="PS00039">
    <property type="entry name" value="DEAD_ATP_HELICASE"/>
    <property type="match status" value="1"/>
</dbReference>
<dbReference type="CDD" id="cd18787">
    <property type="entry name" value="SF2_C_DEAD"/>
    <property type="match status" value="1"/>
</dbReference>
<feature type="region of interest" description="Disordered" evidence="15">
    <location>
        <begin position="935"/>
        <end position="972"/>
    </location>
</feature>
<evidence type="ECO:0000256" key="6">
    <source>
        <dbReference type="ARBA" id="ARBA00022741"/>
    </source>
</evidence>
<evidence type="ECO:0000256" key="12">
    <source>
        <dbReference type="ARBA" id="ARBA00024355"/>
    </source>
</evidence>
<evidence type="ECO:0000256" key="14">
    <source>
        <dbReference type="ARBA" id="ARBA00047984"/>
    </source>
</evidence>
<evidence type="ECO:0000256" key="4">
    <source>
        <dbReference type="ARBA" id="ARBA00022517"/>
    </source>
</evidence>
<proteinExistence type="inferred from homology"/>
<keyword evidence="7" id="KW-0378">Hydrolase</keyword>
<feature type="compositionally biased region" description="Basic and acidic residues" evidence="15">
    <location>
        <begin position="48"/>
        <end position="57"/>
    </location>
</feature>
<keyword evidence="9" id="KW-0067">ATP-binding</keyword>
<dbReference type="EMBL" id="JALJOT010000006">
    <property type="protein sequence ID" value="KAK9909476.1"/>
    <property type="molecule type" value="Genomic_DNA"/>
</dbReference>
<dbReference type="Proteomes" id="UP001491310">
    <property type="component" value="Unassembled WGS sequence"/>
</dbReference>
<keyword evidence="19" id="KW-1185">Reference proteome</keyword>
<organism evidence="18 19">
    <name type="scientific">Coccomyxa subellipsoidea</name>
    <dbReference type="NCBI Taxonomy" id="248742"/>
    <lineage>
        <taxon>Eukaryota</taxon>
        <taxon>Viridiplantae</taxon>
        <taxon>Chlorophyta</taxon>
        <taxon>core chlorophytes</taxon>
        <taxon>Trebouxiophyceae</taxon>
        <taxon>Trebouxiophyceae incertae sedis</taxon>
        <taxon>Coccomyxaceae</taxon>
        <taxon>Coccomyxa</taxon>
    </lineage>
</organism>
<dbReference type="EC" id="3.6.4.13" evidence="2"/>
<dbReference type="CDD" id="cd17957">
    <property type="entry name" value="DEADc_DDX52"/>
    <property type="match status" value="1"/>
</dbReference>
<dbReference type="InterPro" id="IPR016484">
    <property type="entry name" value="GTPase_Der"/>
</dbReference>
<dbReference type="PANTHER" id="PTHR43834:SF6">
    <property type="entry name" value="GTPASE DER"/>
    <property type="match status" value="1"/>
</dbReference>
<dbReference type="Pfam" id="PF01926">
    <property type="entry name" value="MMR_HSR1"/>
    <property type="match status" value="2"/>
</dbReference>
<keyword evidence="4" id="KW-0690">Ribosome biogenesis</keyword>
<evidence type="ECO:0000256" key="3">
    <source>
        <dbReference type="ARBA" id="ARBA00020953"/>
    </source>
</evidence>
<name>A0ABR2YRA7_9CHLO</name>
<feature type="region of interest" description="Disordered" evidence="15">
    <location>
        <begin position="1"/>
        <end position="67"/>
    </location>
</feature>
<feature type="domain" description="Helicase ATP-binding" evidence="16">
    <location>
        <begin position="128"/>
        <end position="298"/>
    </location>
</feature>
<evidence type="ECO:0000256" key="5">
    <source>
        <dbReference type="ARBA" id="ARBA00022737"/>
    </source>
</evidence>
<comment type="similarity">
    <text evidence="12">Belongs to the DEAD box helicase family. DDX52/ROK1 subfamily.</text>
</comment>
<dbReference type="InterPro" id="IPR006073">
    <property type="entry name" value="GTP-bd"/>
</dbReference>
<sequence length="972" mass="106123">MDQHGDKKRNRTDNALTSLLTALPFPQRRNNKAQAQRAIPAPSSTGDVHVDNHERKTSHQSAGPSLHTEDHVHALRKQHRIHVKGTDIPAPLLEFSDVCKKRKFYKKLLANVEESGFVAPTPIQRQAIPLLLKKREVMCVAPTGSGKTLAYLLPIIIQAKLAALKGREGVKALLVGPTRELAAQIARVLARLVKGLGLRCCLLSAAGVTAGTDFTKMDIVVATPLRLSKLAKKADFSSVEFLVFDEADKLLDQGFVAQMDKVVAACTNTRKVAAFFSATLPEKVEELARSLLKQPVRVTVGERNSAAASVAQRLVFVGSEAGKLIALRDLLGSGTRPPILVFTNSKQRCAALHRDLALEGVLVDSISADQTPTVRSAVVDRFREGRIHVLVCTDLLARGMDFLNVQTVINYDFPLSAVDYVHRVGRTGRAGRTGQAVTFFEERDAGQLRRIANLMASSGMEVAIIGRPNVGKSALFNRFLRRKLALVHNTPDGHVTRDYRKGVGRLADLQFMAVDTSGLEPFMARGSIQERATRITMDVVRRCDLALLVVDARSGVVPEDEALVGWIRKCVTSPVLLAANKAERRGRSGVSGVSDALSEATRLGLGEPVAISAETGEGLVDLYTAMQPILDNIIEERTSQREERAPKSKSQPAGEDNPEGPQHMKIAIIGQPNVGKSTLSNFLLGRERSLTGPEPGLTRDSVEENFKWQGHSIELVDSAGWVRDAKLPEDGYRGAVAGGALRQAEHSLNFAQVVVLMVDAQVSAGLDAGLTRRELALASSIVREGRALLIALSKLDLLSDLDRDKLLGRVEEQVRDTLPEVPGTPCIGLSALTGAGVEQVLPTALQAFRVWNQRVPTARLNRWLIKLVEEYRGTAAGRQVMRLRYVTQVSTRPPTFAAFISGAEELSENTTKFILNSLRAKFGFPGVPLRLVVRHKNAERKERKRSNAPAGRKRASSNEGPKGLRRKRLQQM</sequence>
<evidence type="ECO:0000313" key="19">
    <source>
        <dbReference type="Proteomes" id="UP001491310"/>
    </source>
</evidence>
<dbReference type="SUPFAM" id="SSF52540">
    <property type="entry name" value="P-loop containing nucleoside triphosphate hydrolases"/>
    <property type="match status" value="3"/>
</dbReference>
<keyword evidence="11" id="KW-0342">GTP-binding</keyword>
<evidence type="ECO:0000256" key="9">
    <source>
        <dbReference type="ARBA" id="ARBA00022840"/>
    </source>
</evidence>
<dbReference type="InterPro" id="IPR005225">
    <property type="entry name" value="Small_GTP-bd"/>
</dbReference>
<dbReference type="PROSITE" id="PS51192">
    <property type="entry name" value="HELICASE_ATP_BIND_1"/>
    <property type="match status" value="1"/>
</dbReference>
<accession>A0ABR2YRA7</accession>
<dbReference type="SMART" id="SM00487">
    <property type="entry name" value="DEXDc"/>
    <property type="match status" value="1"/>
</dbReference>
<dbReference type="NCBIfam" id="TIGR03594">
    <property type="entry name" value="GTPase_EngA"/>
    <property type="match status" value="1"/>
</dbReference>
<dbReference type="InterPro" id="IPR011545">
    <property type="entry name" value="DEAD/DEAH_box_helicase_dom"/>
</dbReference>
<reference evidence="18 19" key="1">
    <citation type="journal article" date="2024" name="Nat. Commun.">
        <title>Phylogenomics reveals the evolutionary origins of lichenization in chlorophyte algae.</title>
        <authorList>
            <person name="Puginier C."/>
            <person name="Libourel C."/>
            <person name="Otte J."/>
            <person name="Skaloud P."/>
            <person name="Haon M."/>
            <person name="Grisel S."/>
            <person name="Petersen M."/>
            <person name="Berrin J.G."/>
            <person name="Delaux P.M."/>
            <person name="Dal Grande F."/>
            <person name="Keller J."/>
        </authorList>
    </citation>
    <scope>NUCLEOTIDE SEQUENCE [LARGE SCALE GENOMIC DNA]</scope>
    <source>
        <strain evidence="18 19">SAG 216-7</strain>
    </source>
</reference>
<feature type="compositionally biased region" description="Basic and acidic residues" evidence="15">
    <location>
        <begin position="637"/>
        <end position="646"/>
    </location>
</feature>
<evidence type="ECO:0000259" key="17">
    <source>
        <dbReference type="PROSITE" id="PS51194"/>
    </source>
</evidence>
<feature type="region of interest" description="Disordered" evidence="15">
    <location>
        <begin position="637"/>
        <end position="663"/>
    </location>
</feature>
<evidence type="ECO:0000259" key="16">
    <source>
        <dbReference type="PROSITE" id="PS51192"/>
    </source>
</evidence>
<evidence type="ECO:0000256" key="7">
    <source>
        <dbReference type="ARBA" id="ARBA00022801"/>
    </source>
</evidence>
<comment type="caution">
    <text evidence="18">The sequence shown here is derived from an EMBL/GenBank/DDBJ whole genome shotgun (WGS) entry which is preliminary data.</text>
</comment>
<evidence type="ECO:0000256" key="8">
    <source>
        <dbReference type="ARBA" id="ARBA00022806"/>
    </source>
</evidence>